<protein>
    <submittedName>
        <fullName evidence="1">Uncharacterized protein</fullName>
    </submittedName>
</protein>
<dbReference type="AlphaFoldDB" id="A0A6A4H3K5"/>
<dbReference type="Proteomes" id="UP000799118">
    <property type="component" value="Unassembled WGS sequence"/>
</dbReference>
<organism evidence="1 2">
    <name type="scientific">Gymnopus androsaceus JB14</name>
    <dbReference type="NCBI Taxonomy" id="1447944"/>
    <lineage>
        <taxon>Eukaryota</taxon>
        <taxon>Fungi</taxon>
        <taxon>Dikarya</taxon>
        <taxon>Basidiomycota</taxon>
        <taxon>Agaricomycotina</taxon>
        <taxon>Agaricomycetes</taxon>
        <taxon>Agaricomycetidae</taxon>
        <taxon>Agaricales</taxon>
        <taxon>Marasmiineae</taxon>
        <taxon>Omphalotaceae</taxon>
        <taxon>Gymnopus</taxon>
    </lineage>
</organism>
<proteinExistence type="predicted"/>
<reference evidence="1" key="1">
    <citation type="journal article" date="2019" name="Environ. Microbiol.">
        <title>Fungal ecological strategies reflected in gene transcription - a case study of two litter decomposers.</title>
        <authorList>
            <person name="Barbi F."/>
            <person name="Kohler A."/>
            <person name="Barry K."/>
            <person name="Baskaran P."/>
            <person name="Daum C."/>
            <person name="Fauchery L."/>
            <person name="Ihrmark K."/>
            <person name="Kuo A."/>
            <person name="LaButti K."/>
            <person name="Lipzen A."/>
            <person name="Morin E."/>
            <person name="Grigoriev I.V."/>
            <person name="Henrissat B."/>
            <person name="Lindahl B."/>
            <person name="Martin F."/>
        </authorList>
    </citation>
    <scope>NUCLEOTIDE SEQUENCE</scope>
    <source>
        <strain evidence="1">JB14</strain>
    </source>
</reference>
<evidence type="ECO:0000313" key="2">
    <source>
        <dbReference type="Proteomes" id="UP000799118"/>
    </source>
</evidence>
<evidence type="ECO:0000313" key="1">
    <source>
        <dbReference type="EMBL" id="KAE9392651.1"/>
    </source>
</evidence>
<gene>
    <name evidence="1" type="ORF">BT96DRAFT_1000197</name>
</gene>
<keyword evidence="2" id="KW-1185">Reference proteome</keyword>
<name>A0A6A4H3K5_9AGAR</name>
<dbReference type="EMBL" id="ML769591">
    <property type="protein sequence ID" value="KAE9392651.1"/>
    <property type="molecule type" value="Genomic_DNA"/>
</dbReference>
<accession>A0A6A4H3K5</accession>
<sequence length="68" mass="7603">MAPSIPRNYFESPPPPDHTICGTIVASFAHSATDTEPMLEMQSIEVFRGSPEDDDDYDRLTFLTAHPH</sequence>